<dbReference type="Proteomes" id="UP000526125">
    <property type="component" value="Unassembled WGS sequence"/>
</dbReference>
<evidence type="ECO:0008006" key="3">
    <source>
        <dbReference type="Google" id="ProtNLM"/>
    </source>
</evidence>
<sequence>MSYVVSMGRESFNDALKYVSEAKECYSDERTYGMWSASRAAMFSMCLSAESELSRLIVKSLEKIGESNWTTDQRSIYRYLTEYTKENESPPDCITTIARKYKQVLSINGKEIEKVRLPQGYRNASMLRNKITHYSFSKNHSVFSMNILDELEKFINEIRIFLKHIFAICDLEYPHWIDKDNYVTLDKKFKETQEVRNFEIVLSWKDHEDNGQGNT</sequence>
<organism evidence="1 2">
    <name type="scientific">Paenibacillus xylanilyticus</name>
    <dbReference type="NCBI Taxonomy" id="248903"/>
    <lineage>
        <taxon>Bacteria</taxon>
        <taxon>Bacillati</taxon>
        <taxon>Bacillota</taxon>
        <taxon>Bacilli</taxon>
        <taxon>Bacillales</taxon>
        <taxon>Paenibacillaceae</taxon>
        <taxon>Paenibacillus</taxon>
    </lineage>
</organism>
<accession>A0A7Y6EZN5</accession>
<dbReference type="AlphaFoldDB" id="A0A7Y6EZN5"/>
<evidence type="ECO:0000313" key="1">
    <source>
        <dbReference type="EMBL" id="NUU80063.1"/>
    </source>
</evidence>
<reference evidence="1 2" key="1">
    <citation type="submission" date="2020-05" db="EMBL/GenBank/DDBJ databases">
        <title>Genome Sequencing of Type Strains.</title>
        <authorList>
            <person name="Lemaire J.F."/>
            <person name="Inderbitzin P."/>
            <person name="Gregorio O.A."/>
            <person name="Collins S.B."/>
            <person name="Wespe N."/>
            <person name="Knight-Connoni V."/>
        </authorList>
    </citation>
    <scope>NUCLEOTIDE SEQUENCE [LARGE SCALE GENOMIC DNA]</scope>
    <source>
        <strain evidence="1 2">LMG 21957</strain>
    </source>
</reference>
<gene>
    <name evidence="1" type="ORF">HP552_33275</name>
</gene>
<name>A0A7Y6EZN5_9BACL</name>
<protein>
    <recommendedName>
        <fullName evidence="3">HEPN AbiU2-like domain-containing protein</fullName>
    </recommendedName>
</protein>
<dbReference type="EMBL" id="JABMCB010000206">
    <property type="protein sequence ID" value="NUU80063.1"/>
    <property type="molecule type" value="Genomic_DNA"/>
</dbReference>
<evidence type="ECO:0000313" key="2">
    <source>
        <dbReference type="Proteomes" id="UP000526125"/>
    </source>
</evidence>
<keyword evidence="2" id="KW-1185">Reference proteome</keyword>
<dbReference type="RefSeq" id="WP_175399591.1">
    <property type="nucleotide sequence ID" value="NZ_JABMCB010000206.1"/>
</dbReference>
<proteinExistence type="predicted"/>
<comment type="caution">
    <text evidence="1">The sequence shown here is derived from an EMBL/GenBank/DDBJ whole genome shotgun (WGS) entry which is preliminary data.</text>
</comment>